<name>A0ABZ1CNR6_9TREE</name>
<protein>
    <recommendedName>
        <fullName evidence="4">MIF4G domain-containing protein</fullName>
    </recommendedName>
</protein>
<dbReference type="GeneID" id="87952369"/>
<evidence type="ECO:0000313" key="3">
    <source>
        <dbReference type="Proteomes" id="UP001329825"/>
    </source>
</evidence>
<evidence type="ECO:0000256" key="1">
    <source>
        <dbReference type="SAM" id="MobiDB-lite"/>
    </source>
</evidence>
<dbReference type="EMBL" id="CP141881">
    <property type="protein sequence ID" value="WRT63333.1"/>
    <property type="molecule type" value="Genomic_DNA"/>
</dbReference>
<sequence>MTATTSNYFQVALSDDRRATNEEEEPEEEQQSAAESSTEGANESIAVTDKAEIRRQRIAAAVERSKTEYQPEHAYTERGWFQNSDIERNVLSKPKVDRQHLEYIVTSLYYSTPPRYTEALKLILEAFDSNSNSNSKPKSQGGLSRELLDTGLRCSLACKDVDGGLKLADSSKTLWKGQFAGISASSSDIYLLSGKIKYALTPLLTSLSGFGLHEPILRRLSYILNQLISSDSTKEATAYFLEVVDRVIEWRKALFQKPLFEEEEEEEEQQLLTSSATSIPPAASINVDMSFDRPIDCVAIVKELDLDDDAKKGLEGTWSRLSKGFKGDPEPIEKSVREL</sequence>
<feature type="region of interest" description="Disordered" evidence="1">
    <location>
        <begin position="320"/>
        <end position="339"/>
    </location>
</feature>
<reference evidence="2 3" key="1">
    <citation type="submission" date="2024-01" db="EMBL/GenBank/DDBJ databases">
        <title>Comparative genomics of Cryptococcus and Kwoniella reveals pathogenesis evolution and contrasting modes of karyotype evolution via chromosome fusion or intercentromeric recombination.</title>
        <authorList>
            <person name="Coelho M.A."/>
            <person name="David-Palma M."/>
            <person name="Shea T."/>
            <person name="Bowers K."/>
            <person name="McGinley-Smith S."/>
            <person name="Mohammad A.W."/>
            <person name="Gnirke A."/>
            <person name="Yurkov A.M."/>
            <person name="Nowrousian M."/>
            <person name="Sun S."/>
            <person name="Cuomo C.A."/>
            <person name="Heitman J."/>
        </authorList>
    </citation>
    <scope>NUCLEOTIDE SEQUENCE [LARGE SCALE GENOMIC DNA]</scope>
    <source>
        <strain evidence="2">CBS 11374</strain>
    </source>
</reference>
<evidence type="ECO:0000313" key="2">
    <source>
        <dbReference type="EMBL" id="WRT63333.1"/>
    </source>
</evidence>
<proteinExistence type="predicted"/>
<keyword evidence="3" id="KW-1185">Reference proteome</keyword>
<organism evidence="2 3">
    <name type="scientific">Kwoniella shivajii</name>
    <dbReference type="NCBI Taxonomy" id="564305"/>
    <lineage>
        <taxon>Eukaryota</taxon>
        <taxon>Fungi</taxon>
        <taxon>Dikarya</taxon>
        <taxon>Basidiomycota</taxon>
        <taxon>Agaricomycotina</taxon>
        <taxon>Tremellomycetes</taxon>
        <taxon>Tremellales</taxon>
        <taxon>Cryptococcaceae</taxon>
        <taxon>Kwoniella</taxon>
    </lineage>
</organism>
<dbReference type="RefSeq" id="XP_062788073.1">
    <property type="nucleotide sequence ID" value="XM_062932022.1"/>
</dbReference>
<dbReference type="Proteomes" id="UP001329825">
    <property type="component" value="Chromosome 1"/>
</dbReference>
<accession>A0ABZ1CNR6</accession>
<feature type="compositionally biased region" description="Basic and acidic residues" evidence="1">
    <location>
        <begin position="325"/>
        <end position="339"/>
    </location>
</feature>
<gene>
    <name evidence="2" type="ORF">IL334_000238</name>
</gene>
<feature type="region of interest" description="Disordered" evidence="1">
    <location>
        <begin position="1"/>
        <end position="50"/>
    </location>
</feature>
<evidence type="ECO:0008006" key="4">
    <source>
        <dbReference type="Google" id="ProtNLM"/>
    </source>
</evidence>